<protein>
    <submittedName>
        <fullName evidence="2">Uncharacterized protein</fullName>
    </submittedName>
</protein>
<accession>A0AAD7I4U6</accession>
<gene>
    <name evidence="2" type="ORF">B0H16DRAFT_156411</name>
</gene>
<evidence type="ECO:0000256" key="1">
    <source>
        <dbReference type="SAM" id="MobiDB-lite"/>
    </source>
</evidence>
<evidence type="ECO:0000313" key="2">
    <source>
        <dbReference type="EMBL" id="KAJ7734123.1"/>
    </source>
</evidence>
<comment type="caution">
    <text evidence="2">The sequence shown here is derived from an EMBL/GenBank/DDBJ whole genome shotgun (WGS) entry which is preliminary data.</text>
</comment>
<dbReference type="AlphaFoldDB" id="A0AAD7I4U6"/>
<organism evidence="2 3">
    <name type="scientific">Mycena metata</name>
    <dbReference type="NCBI Taxonomy" id="1033252"/>
    <lineage>
        <taxon>Eukaryota</taxon>
        <taxon>Fungi</taxon>
        <taxon>Dikarya</taxon>
        <taxon>Basidiomycota</taxon>
        <taxon>Agaricomycotina</taxon>
        <taxon>Agaricomycetes</taxon>
        <taxon>Agaricomycetidae</taxon>
        <taxon>Agaricales</taxon>
        <taxon>Marasmiineae</taxon>
        <taxon>Mycenaceae</taxon>
        <taxon>Mycena</taxon>
    </lineage>
</organism>
<keyword evidence="3" id="KW-1185">Reference proteome</keyword>
<feature type="compositionally biased region" description="Gly residues" evidence="1">
    <location>
        <begin position="130"/>
        <end position="140"/>
    </location>
</feature>
<feature type="region of interest" description="Disordered" evidence="1">
    <location>
        <begin position="89"/>
        <end position="184"/>
    </location>
</feature>
<reference evidence="2" key="1">
    <citation type="submission" date="2023-03" db="EMBL/GenBank/DDBJ databases">
        <title>Massive genome expansion in bonnet fungi (Mycena s.s.) driven by repeated elements and novel gene families across ecological guilds.</title>
        <authorList>
            <consortium name="Lawrence Berkeley National Laboratory"/>
            <person name="Harder C.B."/>
            <person name="Miyauchi S."/>
            <person name="Viragh M."/>
            <person name="Kuo A."/>
            <person name="Thoen E."/>
            <person name="Andreopoulos B."/>
            <person name="Lu D."/>
            <person name="Skrede I."/>
            <person name="Drula E."/>
            <person name="Henrissat B."/>
            <person name="Morin E."/>
            <person name="Kohler A."/>
            <person name="Barry K."/>
            <person name="LaButti K."/>
            <person name="Morin E."/>
            <person name="Salamov A."/>
            <person name="Lipzen A."/>
            <person name="Mereny Z."/>
            <person name="Hegedus B."/>
            <person name="Baldrian P."/>
            <person name="Stursova M."/>
            <person name="Weitz H."/>
            <person name="Taylor A."/>
            <person name="Grigoriev I.V."/>
            <person name="Nagy L.G."/>
            <person name="Martin F."/>
            <person name="Kauserud H."/>
        </authorList>
    </citation>
    <scope>NUCLEOTIDE SEQUENCE</scope>
    <source>
        <strain evidence="2">CBHHK182m</strain>
    </source>
</reference>
<name>A0AAD7I4U6_9AGAR</name>
<dbReference type="EMBL" id="JARKIB010000134">
    <property type="protein sequence ID" value="KAJ7734123.1"/>
    <property type="molecule type" value="Genomic_DNA"/>
</dbReference>
<sequence>MSVHEPVNAASWIENNWDGRLLTSIRGSGCGGPFAWMLSPEEPALAIFGYYNEPVVVNMAQSLAESSGFPVVIQPSHSNPALTLLAQSTVASDGSPQDADGNGDGGSGGGASGNSGNGGGQNGGAQDNGNGNGVGGGSEGGNNQPHGAGGAGGNGGGGPNGAGGAGGGHDGGPNGAGGADAGPTMVDDKWESALHRTRIELRLKLNTGHTYAVNFGYNFKVESCRDFFLSTHFS</sequence>
<dbReference type="Proteomes" id="UP001215598">
    <property type="component" value="Unassembled WGS sequence"/>
</dbReference>
<evidence type="ECO:0000313" key="3">
    <source>
        <dbReference type="Proteomes" id="UP001215598"/>
    </source>
</evidence>
<feature type="compositionally biased region" description="Gly residues" evidence="1">
    <location>
        <begin position="147"/>
        <end position="180"/>
    </location>
</feature>
<feature type="compositionally biased region" description="Gly residues" evidence="1">
    <location>
        <begin position="102"/>
        <end position="123"/>
    </location>
</feature>
<proteinExistence type="predicted"/>